<sequence length="462" mass="50785">MAFLSLLSDVVLEIVQRLDLADAIALVSTCTILRQYLSEKSFWLPALTRARQLQMHPIAVPIGQDLTKLTAIEMRQTGMRTHRLIKNWLSELPKPESVREMYMDAMAEIIVIPGTGLVIAHGPAFVACWDISTELCVGRLALDRNLVVESASFEQYGTVMLGLFSPNATIFRVAGVCVDYHDRAAVTISLALTHAFGFPRLHFHKASQVSVDNSNVRVIATTSEPLQYHLFSVSFSGEELVVQKIFARGRCPFRTDVPITPEHKNPQKTRASSPWGAPVVSIIPSPNGPYFLRHMQNYADIAHLPARISQPKPSIIQVPLEYHNKSIQLKKYTPSAPTADVVNIAVGDSRVEFWHASPTAEGQLVFGNAASYTFGWPSALGWPSNNAIGGASGIYTLLGVSGHPESPLRLLRYVPGGPPVLRELRIPVKTLYINEGRLALDDHLGLILSLRGDGKLCIVSYA</sequence>
<evidence type="ECO:0000313" key="1">
    <source>
        <dbReference type="EMBL" id="KAF7359653.1"/>
    </source>
</evidence>
<evidence type="ECO:0008006" key="3">
    <source>
        <dbReference type="Google" id="ProtNLM"/>
    </source>
</evidence>
<keyword evidence="2" id="KW-1185">Reference proteome</keyword>
<dbReference type="OrthoDB" id="2937711at2759"/>
<dbReference type="EMBL" id="JACAZI010000005">
    <property type="protein sequence ID" value="KAF7359653.1"/>
    <property type="molecule type" value="Genomic_DNA"/>
</dbReference>
<organism evidence="1 2">
    <name type="scientific">Mycena venus</name>
    <dbReference type="NCBI Taxonomy" id="2733690"/>
    <lineage>
        <taxon>Eukaryota</taxon>
        <taxon>Fungi</taxon>
        <taxon>Dikarya</taxon>
        <taxon>Basidiomycota</taxon>
        <taxon>Agaricomycotina</taxon>
        <taxon>Agaricomycetes</taxon>
        <taxon>Agaricomycetidae</taxon>
        <taxon>Agaricales</taxon>
        <taxon>Marasmiineae</taxon>
        <taxon>Mycenaceae</taxon>
        <taxon>Mycena</taxon>
    </lineage>
</organism>
<reference evidence="1" key="1">
    <citation type="submission" date="2020-05" db="EMBL/GenBank/DDBJ databases">
        <title>Mycena genomes resolve the evolution of fungal bioluminescence.</title>
        <authorList>
            <person name="Tsai I.J."/>
        </authorList>
    </citation>
    <scope>NUCLEOTIDE SEQUENCE</scope>
    <source>
        <strain evidence="1">CCC161011</strain>
    </source>
</reference>
<comment type="caution">
    <text evidence="1">The sequence shown here is derived from an EMBL/GenBank/DDBJ whole genome shotgun (WGS) entry which is preliminary data.</text>
</comment>
<evidence type="ECO:0000313" key="2">
    <source>
        <dbReference type="Proteomes" id="UP000620124"/>
    </source>
</evidence>
<accession>A0A8H7D5K8</accession>
<dbReference type="AlphaFoldDB" id="A0A8H7D5K8"/>
<protein>
    <recommendedName>
        <fullName evidence="3">F-box domain-containing protein</fullName>
    </recommendedName>
</protein>
<gene>
    <name evidence="1" type="ORF">MVEN_00689400</name>
</gene>
<name>A0A8H7D5K8_9AGAR</name>
<proteinExistence type="predicted"/>
<dbReference type="Proteomes" id="UP000620124">
    <property type="component" value="Unassembled WGS sequence"/>
</dbReference>